<protein>
    <submittedName>
        <fullName evidence="1">Uncharacterized protein</fullName>
    </submittedName>
</protein>
<comment type="caution">
    <text evidence="1">The sequence shown here is derived from an EMBL/GenBank/DDBJ whole genome shotgun (WGS) entry which is preliminary data.</text>
</comment>
<gene>
    <name evidence="1" type="ORF">RHMOL_Rhmol07G0147100</name>
</gene>
<dbReference type="EMBL" id="CM046394">
    <property type="protein sequence ID" value="KAI8546795.1"/>
    <property type="molecule type" value="Genomic_DNA"/>
</dbReference>
<reference evidence="1" key="1">
    <citation type="submission" date="2022-02" db="EMBL/GenBank/DDBJ databases">
        <title>Plant Genome Project.</title>
        <authorList>
            <person name="Zhang R.-G."/>
        </authorList>
    </citation>
    <scope>NUCLEOTIDE SEQUENCE</scope>
    <source>
        <strain evidence="1">AT1</strain>
    </source>
</reference>
<proteinExistence type="predicted"/>
<dbReference type="Proteomes" id="UP001062846">
    <property type="component" value="Chromosome 7"/>
</dbReference>
<name>A0ACC0N0V7_RHOML</name>
<evidence type="ECO:0000313" key="2">
    <source>
        <dbReference type="Proteomes" id="UP001062846"/>
    </source>
</evidence>
<evidence type="ECO:0000313" key="1">
    <source>
        <dbReference type="EMBL" id="KAI8546795.1"/>
    </source>
</evidence>
<keyword evidence="2" id="KW-1185">Reference proteome</keyword>
<accession>A0ACC0N0V7</accession>
<sequence>MLNNSSNLDATHYRPSPPSVFPPLVLPFNTTRITVLPSCVTVIPNNFGHRITTPCVMRPSKSSYYYPLRYEISKPNFRLTYLPSYSTGKLRHYTCHMFT</sequence>
<organism evidence="1 2">
    <name type="scientific">Rhododendron molle</name>
    <name type="common">Chinese azalea</name>
    <name type="synonym">Azalea mollis</name>
    <dbReference type="NCBI Taxonomy" id="49168"/>
    <lineage>
        <taxon>Eukaryota</taxon>
        <taxon>Viridiplantae</taxon>
        <taxon>Streptophyta</taxon>
        <taxon>Embryophyta</taxon>
        <taxon>Tracheophyta</taxon>
        <taxon>Spermatophyta</taxon>
        <taxon>Magnoliopsida</taxon>
        <taxon>eudicotyledons</taxon>
        <taxon>Gunneridae</taxon>
        <taxon>Pentapetalae</taxon>
        <taxon>asterids</taxon>
        <taxon>Ericales</taxon>
        <taxon>Ericaceae</taxon>
        <taxon>Ericoideae</taxon>
        <taxon>Rhodoreae</taxon>
        <taxon>Rhododendron</taxon>
    </lineage>
</organism>